<feature type="domain" description="F-box" evidence="1">
    <location>
        <begin position="34"/>
        <end position="83"/>
    </location>
</feature>
<keyword evidence="2" id="KW-1185">Reference proteome</keyword>
<gene>
    <name evidence="3" type="primary">LOC107464511</name>
</gene>
<proteinExistence type="predicted"/>
<evidence type="ECO:0000313" key="3">
    <source>
        <dbReference type="RefSeq" id="XP_015938920.1"/>
    </source>
</evidence>
<reference evidence="2" key="1">
    <citation type="journal article" date="2016" name="Nat. Genet.">
        <title>The genome sequences of Arachis duranensis and Arachis ipaensis, the diploid ancestors of cultivated peanut.</title>
        <authorList>
            <person name="Bertioli D.J."/>
            <person name="Cannon S.B."/>
            <person name="Froenicke L."/>
            <person name="Huang G."/>
            <person name="Farmer A.D."/>
            <person name="Cannon E.K."/>
            <person name="Liu X."/>
            <person name="Gao D."/>
            <person name="Clevenger J."/>
            <person name="Dash S."/>
            <person name="Ren L."/>
            <person name="Moretzsohn M.C."/>
            <person name="Shirasawa K."/>
            <person name="Huang W."/>
            <person name="Vidigal B."/>
            <person name="Abernathy B."/>
            <person name="Chu Y."/>
            <person name="Niederhuth C.E."/>
            <person name="Umale P."/>
            <person name="Araujo A.C."/>
            <person name="Kozik A."/>
            <person name="Kim K.D."/>
            <person name="Burow M.D."/>
            <person name="Varshney R.K."/>
            <person name="Wang X."/>
            <person name="Zhang X."/>
            <person name="Barkley N."/>
            <person name="Guimaraes P.M."/>
            <person name="Isobe S."/>
            <person name="Guo B."/>
            <person name="Liao B."/>
            <person name="Stalker H.T."/>
            <person name="Schmitz R.J."/>
            <person name="Scheffler B.E."/>
            <person name="Leal-Bertioli S.C."/>
            <person name="Xun X."/>
            <person name="Jackson S.A."/>
            <person name="Michelmore R."/>
            <person name="Ozias-Akins P."/>
        </authorList>
    </citation>
    <scope>NUCLEOTIDE SEQUENCE [LARGE SCALE GENOMIC DNA]</scope>
    <source>
        <strain evidence="2">cv. V14167</strain>
    </source>
</reference>
<dbReference type="KEGG" id="adu:107464511"/>
<dbReference type="SUPFAM" id="SSF81383">
    <property type="entry name" value="F-box domain"/>
    <property type="match status" value="1"/>
</dbReference>
<dbReference type="GeneID" id="107464511"/>
<dbReference type="Pfam" id="PF23310">
    <property type="entry name" value="TPR_27"/>
    <property type="match status" value="1"/>
</dbReference>
<dbReference type="AlphaFoldDB" id="A0A6P4BFF0"/>
<dbReference type="Proteomes" id="UP000515211">
    <property type="component" value="Chromosome 1"/>
</dbReference>
<dbReference type="OrthoDB" id="1865546at2759"/>
<dbReference type="InterPro" id="IPR057136">
    <property type="entry name" value="At2g35280_TPR_dom"/>
</dbReference>
<dbReference type="Pfam" id="PF12937">
    <property type="entry name" value="F-box-like"/>
    <property type="match status" value="1"/>
</dbReference>
<reference evidence="3" key="2">
    <citation type="submission" date="2025-08" db="UniProtKB">
        <authorList>
            <consortium name="RefSeq"/>
        </authorList>
    </citation>
    <scope>IDENTIFICATION</scope>
    <source>
        <tissue evidence="3">Whole plant</tissue>
    </source>
</reference>
<protein>
    <submittedName>
        <fullName evidence="3">Uncharacterized protein LOC107464511</fullName>
    </submittedName>
</protein>
<dbReference type="PANTHER" id="PTHR33784:SF47">
    <property type="entry name" value="F-BOX PLANT-LIKE PROTEIN"/>
    <property type="match status" value="1"/>
</dbReference>
<dbReference type="InterPro" id="IPR001810">
    <property type="entry name" value="F-box_dom"/>
</dbReference>
<organism evidence="2 3">
    <name type="scientific">Arachis duranensis</name>
    <name type="common">Wild peanut</name>
    <dbReference type="NCBI Taxonomy" id="130453"/>
    <lineage>
        <taxon>Eukaryota</taxon>
        <taxon>Viridiplantae</taxon>
        <taxon>Streptophyta</taxon>
        <taxon>Embryophyta</taxon>
        <taxon>Tracheophyta</taxon>
        <taxon>Spermatophyta</taxon>
        <taxon>Magnoliopsida</taxon>
        <taxon>eudicotyledons</taxon>
        <taxon>Gunneridae</taxon>
        <taxon>Pentapetalae</taxon>
        <taxon>rosids</taxon>
        <taxon>fabids</taxon>
        <taxon>Fabales</taxon>
        <taxon>Fabaceae</taxon>
        <taxon>Papilionoideae</taxon>
        <taxon>50 kb inversion clade</taxon>
        <taxon>dalbergioids sensu lato</taxon>
        <taxon>Dalbergieae</taxon>
        <taxon>Pterocarpus clade</taxon>
        <taxon>Arachis</taxon>
    </lineage>
</organism>
<dbReference type="RefSeq" id="XP_015938920.1">
    <property type="nucleotide sequence ID" value="XM_016083434.3"/>
</dbReference>
<dbReference type="InterPro" id="IPR036047">
    <property type="entry name" value="F-box-like_dom_sf"/>
</dbReference>
<dbReference type="InterPro" id="IPR040338">
    <property type="entry name" value="At1g67623-like"/>
</dbReference>
<evidence type="ECO:0000313" key="2">
    <source>
        <dbReference type="Proteomes" id="UP000515211"/>
    </source>
</evidence>
<name>A0A6P4BFF0_ARADU</name>
<accession>A0A6P4BFF0</accession>
<sequence>MADLGVINNKKQMKKKKKQQVGQDHVFPSSCSFSSGIKFLPNELLVEIFGKVASQSIVDLCKVKLSCKEFLKAAENDHVYQRASMENFSLVPLPWFTEQKECWFLKRCRESGNLEIAYREGMVEYFSSGDVDRGLEKLKKAAMNGHDEGKYVYSMILMCSDKERKQGLELFLTLNASTCIRRCRKRVKYFVRSLWLNNIPMLNHHSFLCSSNTCQTSGKMMLNYNLNLSTKWWSSSDQDQWLRTISCHYCLADYELLLFSHIFQPHY</sequence>
<dbReference type="PANTHER" id="PTHR33784">
    <property type="entry name" value="OS05G0482100 PROTEIN"/>
    <property type="match status" value="1"/>
</dbReference>
<dbReference type="PROSITE" id="PS50181">
    <property type="entry name" value="FBOX"/>
    <property type="match status" value="1"/>
</dbReference>
<evidence type="ECO:0000259" key="1">
    <source>
        <dbReference type="PROSITE" id="PS50181"/>
    </source>
</evidence>